<evidence type="ECO:0000313" key="3">
    <source>
        <dbReference type="Proteomes" id="UP001437256"/>
    </source>
</evidence>
<evidence type="ECO:0000313" key="2">
    <source>
        <dbReference type="EMBL" id="KAL0068640.1"/>
    </source>
</evidence>
<sequence length="307" mass="34209">MHIDQEGFRSVVPTFRFAGYSTNPRSLGNGLEMTGGVAEFVPVSRQTFNFHYAPFEGQPILRRLTTNGEARDYISRQATLSIKSNGVYTVSGAETSALLSSREKHTEDAKLRWKLDYIVDDKRGARTVEGEKNFTPLTFYCSPLLLHPLQGKKIRLMHVVKKSVVMKLVAEKMEPPRLLPSPKLSSSGSLPLSIGDSLPSDNDLNAARSTYSQLPLAQMLVNDGLRPSRFRRRRASSGGEEKRRIDNDGIGPGQVKPRPVSSGGLKTYRHILPPSKLSEMLDDLGQENIEPDVSLRSLRPPPRNMQR</sequence>
<keyword evidence="3" id="KW-1185">Reference proteome</keyword>
<accession>A0ABR3A3U0</accession>
<feature type="region of interest" description="Disordered" evidence="1">
    <location>
        <begin position="176"/>
        <end position="196"/>
    </location>
</feature>
<gene>
    <name evidence="2" type="primary">TRX3_1</name>
    <name evidence="2" type="ORF">AAF712_004356</name>
</gene>
<proteinExistence type="predicted"/>
<comment type="caution">
    <text evidence="2">The sequence shown here is derived from an EMBL/GenBank/DDBJ whole genome shotgun (WGS) entry which is preliminary data.</text>
</comment>
<organism evidence="2 3">
    <name type="scientific">Marasmius tenuissimus</name>
    <dbReference type="NCBI Taxonomy" id="585030"/>
    <lineage>
        <taxon>Eukaryota</taxon>
        <taxon>Fungi</taxon>
        <taxon>Dikarya</taxon>
        <taxon>Basidiomycota</taxon>
        <taxon>Agaricomycotina</taxon>
        <taxon>Agaricomycetes</taxon>
        <taxon>Agaricomycetidae</taxon>
        <taxon>Agaricales</taxon>
        <taxon>Marasmiineae</taxon>
        <taxon>Marasmiaceae</taxon>
        <taxon>Marasmius</taxon>
    </lineage>
</organism>
<dbReference type="EMBL" id="JBBXMP010000017">
    <property type="protein sequence ID" value="KAL0068640.1"/>
    <property type="molecule type" value="Genomic_DNA"/>
</dbReference>
<protein>
    <submittedName>
        <fullName evidence="2">Mitochondrial thioredoxin</fullName>
    </submittedName>
</protein>
<dbReference type="Proteomes" id="UP001437256">
    <property type="component" value="Unassembled WGS sequence"/>
</dbReference>
<feature type="region of interest" description="Disordered" evidence="1">
    <location>
        <begin position="225"/>
        <end position="268"/>
    </location>
</feature>
<name>A0ABR3A3U0_9AGAR</name>
<evidence type="ECO:0000256" key="1">
    <source>
        <dbReference type="SAM" id="MobiDB-lite"/>
    </source>
</evidence>
<feature type="compositionally biased region" description="Low complexity" evidence="1">
    <location>
        <begin position="180"/>
        <end position="196"/>
    </location>
</feature>
<reference evidence="2 3" key="1">
    <citation type="submission" date="2024-05" db="EMBL/GenBank/DDBJ databases">
        <title>A draft genome resource for the thread blight pathogen Marasmius tenuissimus strain MS-2.</title>
        <authorList>
            <person name="Yulfo-Soto G.E."/>
            <person name="Baruah I.K."/>
            <person name="Amoako-Attah I."/>
            <person name="Bukari Y."/>
            <person name="Meinhardt L.W."/>
            <person name="Bailey B.A."/>
            <person name="Cohen S.P."/>
        </authorList>
    </citation>
    <scope>NUCLEOTIDE SEQUENCE [LARGE SCALE GENOMIC DNA]</scope>
    <source>
        <strain evidence="2 3">MS-2</strain>
    </source>
</reference>